<keyword evidence="11" id="KW-0460">Magnesium</keyword>
<evidence type="ECO:0000256" key="2">
    <source>
        <dbReference type="ARBA" id="ARBA00001946"/>
    </source>
</evidence>
<evidence type="ECO:0000313" key="14">
    <source>
        <dbReference type="EMBL" id="CAK5264469.1"/>
    </source>
</evidence>
<evidence type="ECO:0000256" key="8">
    <source>
        <dbReference type="ARBA" id="ARBA00022723"/>
    </source>
</evidence>
<keyword evidence="10" id="KW-0378">Hydrolase</keyword>
<evidence type="ECO:0000256" key="7">
    <source>
        <dbReference type="ARBA" id="ARBA00022722"/>
    </source>
</evidence>
<dbReference type="InterPro" id="IPR050092">
    <property type="entry name" value="RNase_H"/>
</dbReference>
<evidence type="ECO:0000256" key="3">
    <source>
        <dbReference type="ARBA" id="ARBA00004065"/>
    </source>
</evidence>
<comment type="cofactor">
    <cofactor evidence="2">
        <name>Mg(2+)</name>
        <dbReference type="ChEBI" id="CHEBI:18420"/>
    </cofactor>
</comment>
<dbReference type="AlphaFoldDB" id="A0AAD2GY36"/>
<dbReference type="EMBL" id="CAVNYO010000057">
    <property type="protein sequence ID" value="CAK5264469.1"/>
    <property type="molecule type" value="Genomic_DNA"/>
</dbReference>
<dbReference type="PANTHER" id="PTHR10642">
    <property type="entry name" value="RIBONUCLEASE H1"/>
    <property type="match status" value="1"/>
</dbReference>
<dbReference type="CDD" id="cd09280">
    <property type="entry name" value="RNase_HI_eukaryote_like"/>
    <property type="match status" value="1"/>
</dbReference>
<evidence type="ECO:0000256" key="11">
    <source>
        <dbReference type="ARBA" id="ARBA00022842"/>
    </source>
</evidence>
<dbReference type="InterPro" id="IPR012337">
    <property type="entry name" value="RNaseH-like_sf"/>
</dbReference>
<dbReference type="GO" id="GO:0043137">
    <property type="term" value="P:DNA replication, removal of RNA primer"/>
    <property type="evidence" value="ECO:0007669"/>
    <property type="project" value="TreeGrafter"/>
</dbReference>
<evidence type="ECO:0000256" key="5">
    <source>
        <dbReference type="ARBA" id="ARBA00012180"/>
    </source>
</evidence>
<evidence type="ECO:0000256" key="12">
    <source>
        <dbReference type="SAM" id="MobiDB-lite"/>
    </source>
</evidence>
<gene>
    <name evidence="14" type="ORF">MYCIT1_LOCUS4664</name>
</gene>
<proteinExistence type="inferred from homology"/>
<dbReference type="Pfam" id="PF00075">
    <property type="entry name" value="RNase_H"/>
    <property type="match status" value="1"/>
</dbReference>
<keyword evidence="15" id="KW-1185">Reference proteome</keyword>
<reference evidence="14" key="1">
    <citation type="submission" date="2023-11" db="EMBL/GenBank/DDBJ databases">
        <authorList>
            <person name="De Vega J J."/>
            <person name="De Vega J J."/>
        </authorList>
    </citation>
    <scope>NUCLEOTIDE SEQUENCE</scope>
</reference>
<dbReference type="FunFam" id="3.40.970.10:FF:000002">
    <property type="entry name" value="Ribonuclease H"/>
    <property type="match status" value="1"/>
</dbReference>
<feature type="domain" description="RNase H type-1" evidence="13">
    <location>
        <begin position="87"/>
        <end position="237"/>
    </location>
</feature>
<feature type="region of interest" description="Disordered" evidence="12">
    <location>
        <begin position="289"/>
        <end position="316"/>
    </location>
</feature>
<comment type="similarity">
    <text evidence="4">Belongs to the RNase H family.</text>
</comment>
<dbReference type="GO" id="GO:0004523">
    <property type="term" value="F:RNA-DNA hybrid ribonuclease activity"/>
    <property type="evidence" value="ECO:0007669"/>
    <property type="project" value="UniProtKB-EC"/>
</dbReference>
<keyword evidence="7" id="KW-0540">Nuclease</keyword>
<protein>
    <recommendedName>
        <fullName evidence="6">Ribonuclease H</fullName>
        <ecNumber evidence="5">3.1.26.4</ecNumber>
    </recommendedName>
</protein>
<sequence>MAPGKWYAVRNGRRPGLYNSWPECESQVKGFNSAVYKSFKSMAEAQSWLGVVSQSPSSAIAEAASSTSKASSSRGKKRPLVPEIEDTTGWDIVYTDGACKGNGKPGSVAGVGVWWGPSDPRNIAERCPGDQTNNRAELIAIVRALEETPISKKPLLIRSDSVYSIKCLGEWLPGWVRNNWTSSLGESVKNKEIIRYIATLLNARALKGQKVHFEHVKGHSGEAGNEGADLMANHGAALHQEPERDWVTLEAELRLGGDVQSKLAAADAFRIRSPPPSESPSKIRKIEPSVSMSAHHIPPSKLSSSSTELPGDDLDEYVDGLLDDEELANISF</sequence>
<comment type="caution">
    <text evidence="14">The sequence shown here is derived from an EMBL/GenBank/DDBJ whole genome shotgun (WGS) entry which is preliminary data.</text>
</comment>
<dbReference type="InterPro" id="IPR011320">
    <property type="entry name" value="RNase_H1_N"/>
</dbReference>
<dbReference type="Proteomes" id="UP001295794">
    <property type="component" value="Unassembled WGS sequence"/>
</dbReference>
<evidence type="ECO:0000259" key="13">
    <source>
        <dbReference type="PROSITE" id="PS50879"/>
    </source>
</evidence>
<dbReference type="EC" id="3.1.26.4" evidence="5"/>
<evidence type="ECO:0000256" key="6">
    <source>
        <dbReference type="ARBA" id="ARBA00017721"/>
    </source>
</evidence>
<dbReference type="PANTHER" id="PTHR10642:SF26">
    <property type="entry name" value="RIBONUCLEASE H1"/>
    <property type="match status" value="1"/>
</dbReference>
<name>A0AAD2GY36_9AGAR</name>
<evidence type="ECO:0000256" key="4">
    <source>
        <dbReference type="ARBA" id="ARBA00005300"/>
    </source>
</evidence>
<evidence type="ECO:0000256" key="1">
    <source>
        <dbReference type="ARBA" id="ARBA00000077"/>
    </source>
</evidence>
<dbReference type="InterPro" id="IPR009027">
    <property type="entry name" value="Ribosomal_bL9/RNase_H1_N"/>
</dbReference>
<comment type="catalytic activity">
    <reaction evidence="1">
        <text>Endonucleolytic cleavage to 5'-phosphomonoester.</text>
        <dbReference type="EC" id="3.1.26.4"/>
    </reaction>
</comment>
<dbReference type="InterPro" id="IPR037056">
    <property type="entry name" value="RNase_H1_N_sf"/>
</dbReference>
<dbReference type="GO" id="GO:0046872">
    <property type="term" value="F:metal ion binding"/>
    <property type="evidence" value="ECO:0007669"/>
    <property type="project" value="UniProtKB-KW"/>
</dbReference>
<dbReference type="Gene3D" id="3.30.420.10">
    <property type="entry name" value="Ribonuclease H-like superfamily/Ribonuclease H"/>
    <property type="match status" value="1"/>
</dbReference>
<dbReference type="SUPFAM" id="SSF53098">
    <property type="entry name" value="Ribonuclease H-like"/>
    <property type="match status" value="1"/>
</dbReference>
<dbReference type="InterPro" id="IPR036397">
    <property type="entry name" value="RNaseH_sf"/>
</dbReference>
<comment type="function">
    <text evidence="3">Endonuclease that specifically degrades the RNA of RNA-DNA hybrids.</text>
</comment>
<dbReference type="Gene3D" id="3.40.970.10">
    <property type="entry name" value="Ribonuclease H1, N-terminal domain"/>
    <property type="match status" value="1"/>
</dbReference>
<keyword evidence="9" id="KW-0255">Endonuclease</keyword>
<dbReference type="PROSITE" id="PS50879">
    <property type="entry name" value="RNASE_H_1"/>
    <property type="match status" value="1"/>
</dbReference>
<evidence type="ECO:0000313" key="15">
    <source>
        <dbReference type="Proteomes" id="UP001295794"/>
    </source>
</evidence>
<evidence type="ECO:0000256" key="10">
    <source>
        <dbReference type="ARBA" id="ARBA00022801"/>
    </source>
</evidence>
<keyword evidence="8" id="KW-0479">Metal-binding</keyword>
<accession>A0AAD2GY36</accession>
<dbReference type="SUPFAM" id="SSF55658">
    <property type="entry name" value="L9 N-domain-like"/>
    <property type="match status" value="1"/>
</dbReference>
<dbReference type="Pfam" id="PF01693">
    <property type="entry name" value="Cauli_VI"/>
    <property type="match status" value="1"/>
</dbReference>
<dbReference type="InterPro" id="IPR002156">
    <property type="entry name" value="RNaseH_domain"/>
</dbReference>
<organism evidence="14 15">
    <name type="scientific">Mycena citricolor</name>
    <dbReference type="NCBI Taxonomy" id="2018698"/>
    <lineage>
        <taxon>Eukaryota</taxon>
        <taxon>Fungi</taxon>
        <taxon>Dikarya</taxon>
        <taxon>Basidiomycota</taxon>
        <taxon>Agaricomycotina</taxon>
        <taxon>Agaricomycetes</taxon>
        <taxon>Agaricomycetidae</taxon>
        <taxon>Agaricales</taxon>
        <taxon>Marasmiineae</taxon>
        <taxon>Mycenaceae</taxon>
        <taxon>Mycena</taxon>
    </lineage>
</organism>
<dbReference type="GO" id="GO:0003676">
    <property type="term" value="F:nucleic acid binding"/>
    <property type="evidence" value="ECO:0007669"/>
    <property type="project" value="InterPro"/>
</dbReference>
<evidence type="ECO:0000256" key="9">
    <source>
        <dbReference type="ARBA" id="ARBA00022759"/>
    </source>
</evidence>